<feature type="signal peptide" evidence="1">
    <location>
        <begin position="1"/>
        <end position="21"/>
    </location>
</feature>
<sequence>MKKNVMLGLFALLLAVGTAFATTKARTPQTVYYYQNETEKTGCTDDFLDIDCSPGDENCRRETTNDGIHQLYQLPGCVNPLDQETGF</sequence>
<evidence type="ECO:0000313" key="3">
    <source>
        <dbReference type="Proteomes" id="UP000284120"/>
    </source>
</evidence>
<reference evidence="2 3" key="1">
    <citation type="submission" date="2018-06" db="EMBL/GenBank/DDBJ databases">
        <title>Pedobacter endophyticus sp. nov., an endophytic bacterium isolated from a leaf of Triticum aestivum.</title>
        <authorList>
            <person name="Zhang L."/>
        </authorList>
    </citation>
    <scope>NUCLEOTIDE SEQUENCE [LARGE SCALE GENOMIC DNA]</scope>
    <source>
        <strain evidence="2 3">CM134L-2</strain>
    </source>
</reference>
<feature type="chain" id="PRO_5018653969" description="Secreted protein" evidence="1">
    <location>
        <begin position="22"/>
        <end position="87"/>
    </location>
</feature>
<evidence type="ECO:0008006" key="4">
    <source>
        <dbReference type="Google" id="ProtNLM"/>
    </source>
</evidence>
<accession>A0A3S3PHB9</accession>
<gene>
    <name evidence="2" type="ORF">DPV69_07155</name>
</gene>
<keyword evidence="3" id="KW-1185">Reference proteome</keyword>
<dbReference type="InterPro" id="IPR045391">
    <property type="entry name" value="DUF6520"/>
</dbReference>
<dbReference type="Pfam" id="PF20130">
    <property type="entry name" value="DUF6520"/>
    <property type="match status" value="1"/>
</dbReference>
<dbReference type="RefSeq" id="WP_113646676.1">
    <property type="nucleotide sequence ID" value="NZ_QMHN01000002.1"/>
</dbReference>
<comment type="caution">
    <text evidence="2">The sequence shown here is derived from an EMBL/GenBank/DDBJ whole genome shotgun (WGS) entry which is preliminary data.</text>
</comment>
<evidence type="ECO:0000313" key="2">
    <source>
        <dbReference type="EMBL" id="RWU08151.1"/>
    </source>
</evidence>
<name>A0A3S3PHB9_9SPHI</name>
<organism evidence="2 3">
    <name type="scientific">Pedobacter chitinilyticus</name>
    <dbReference type="NCBI Taxonomy" id="2233776"/>
    <lineage>
        <taxon>Bacteria</taxon>
        <taxon>Pseudomonadati</taxon>
        <taxon>Bacteroidota</taxon>
        <taxon>Sphingobacteriia</taxon>
        <taxon>Sphingobacteriales</taxon>
        <taxon>Sphingobacteriaceae</taxon>
        <taxon>Pedobacter</taxon>
    </lineage>
</organism>
<proteinExistence type="predicted"/>
<dbReference type="AlphaFoldDB" id="A0A3S3PHB9"/>
<dbReference type="EMBL" id="SAYW01000002">
    <property type="protein sequence ID" value="RWU08151.1"/>
    <property type="molecule type" value="Genomic_DNA"/>
</dbReference>
<keyword evidence="1" id="KW-0732">Signal</keyword>
<dbReference type="Proteomes" id="UP000284120">
    <property type="component" value="Unassembled WGS sequence"/>
</dbReference>
<evidence type="ECO:0000256" key="1">
    <source>
        <dbReference type="SAM" id="SignalP"/>
    </source>
</evidence>
<protein>
    <recommendedName>
        <fullName evidence="4">Secreted protein</fullName>
    </recommendedName>
</protein>